<proteinExistence type="predicted"/>
<evidence type="ECO:0000256" key="1">
    <source>
        <dbReference type="SAM" id="Phobius"/>
    </source>
</evidence>
<keyword evidence="1" id="KW-1133">Transmembrane helix</keyword>
<dbReference type="PANTHER" id="PTHR35304">
    <property type="entry name" value="OS05G0120300 PROTEIN-RELATED"/>
    <property type="match status" value="1"/>
</dbReference>
<feature type="transmembrane region" description="Helical" evidence="1">
    <location>
        <begin position="108"/>
        <end position="130"/>
    </location>
</feature>
<dbReference type="Proteomes" id="UP000657918">
    <property type="component" value="Chromosome 16"/>
</dbReference>
<dbReference type="OrthoDB" id="749576at2759"/>
<evidence type="ECO:0000313" key="3">
    <source>
        <dbReference type="Proteomes" id="UP000657918"/>
    </source>
</evidence>
<accession>A0A835MPQ9</accession>
<dbReference type="AlphaFoldDB" id="A0A835MPQ9"/>
<evidence type="ECO:0000313" key="2">
    <source>
        <dbReference type="EMBL" id="KAF9665108.1"/>
    </source>
</evidence>
<comment type="caution">
    <text evidence="2">The sequence shown here is derived from an EMBL/GenBank/DDBJ whole genome shotgun (WGS) entry which is preliminary data.</text>
</comment>
<dbReference type="PANTHER" id="PTHR35304:SF1">
    <property type="entry name" value="OS05G0120300 PROTEIN"/>
    <property type="match status" value="1"/>
</dbReference>
<gene>
    <name evidence="2" type="ORF">SADUNF_Sadunf16G0087900</name>
</gene>
<protein>
    <submittedName>
        <fullName evidence="2">Uncharacterized protein</fullName>
    </submittedName>
</protein>
<feature type="transmembrane region" description="Helical" evidence="1">
    <location>
        <begin position="142"/>
        <end position="166"/>
    </location>
</feature>
<name>A0A835MPQ9_9ROSI</name>
<dbReference type="EMBL" id="JADGMS010000016">
    <property type="protein sequence ID" value="KAF9665108.1"/>
    <property type="molecule type" value="Genomic_DNA"/>
</dbReference>
<reference evidence="2 3" key="1">
    <citation type="submission" date="2020-10" db="EMBL/GenBank/DDBJ databases">
        <title>Plant Genome Project.</title>
        <authorList>
            <person name="Zhang R.-G."/>
        </authorList>
    </citation>
    <scope>NUCLEOTIDE SEQUENCE [LARGE SCALE GENOMIC DNA]</scope>
    <source>
        <strain evidence="2">FAFU-HL-1</strain>
        <tissue evidence="2">Leaf</tissue>
    </source>
</reference>
<keyword evidence="1" id="KW-0812">Transmembrane</keyword>
<keyword evidence="1" id="KW-0472">Membrane</keyword>
<sequence>MSNCVNDTRDPRVSVRANYVSLYKWSESDAEFIKSVRRVAVHGLHRHPRVVDSISSRQLYMRSCTFSRKESTPEKAKTFLGRPGKVSLVWIYSISASKHHKEGNGMHLVVVILISALASIVFVVGVGYSISASKHHKEGNGMHFVVVILVSALASIVFVVGVAAAYKYGKRRRGSKIKLGNHPGKENQTQMVDKDSIWLLAIEGNLHVLQGKSKLSEKRSRTIFCDECLCILEVGFRERKLVVWEAGTNLIGDCPI</sequence>
<organism evidence="2 3">
    <name type="scientific">Salix dunnii</name>
    <dbReference type="NCBI Taxonomy" id="1413687"/>
    <lineage>
        <taxon>Eukaryota</taxon>
        <taxon>Viridiplantae</taxon>
        <taxon>Streptophyta</taxon>
        <taxon>Embryophyta</taxon>
        <taxon>Tracheophyta</taxon>
        <taxon>Spermatophyta</taxon>
        <taxon>Magnoliopsida</taxon>
        <taxon>eudicotyledons</taxon>
        <taxon>Gunneridae</taxon>
        <taxon>Pentapetalae</taxon>
        <taxon>rosids</taxon>
        <taxon>fabids</taxon>
        <taxon>Malpighiales</taxon>
        <taxon>Salicaceae</taxon>
        <taxon>Saliceae</taxon>
        <taxon>Salix</taxon>
    </lineage>
</organism>
<keyword evidence="3" id="KW-1185">Reference proteome</keyword>